<dbReference type="KEGG" id="pme:NATL1_16421"/>
<evidence type="ECO:0000256" key="1">
    <source>
        <dbReference type="SAM" id="Phobius"/>
    </source>
</evidence>
<dbReference type="EMBL" id="CP000553">
    <property type="protein sequence ID" value="ABM76199.1"/>
    <property type="molecule type" value="Genomic_DNA"/>
</dbReference>
<dbReference type="RefSeq" id="WP_011824207.1">
    <property type="nucleotide sequence ID" value="NC_008819.1"/>
</dbReference>
<protein>
    <submittedName>
        <fullName evidence="2">Uncharacterized protein</fullName>
    </submittedName>
</protein>
<evidence type="ECO:0000313" key="3">
    <source>
        <dbReference type="Proteomes" id="UP000002592"/>
    </source>
</evidence>
<reference evidence="3" key="1">
    <citation type="journal article" date="2007" name="PLoS Genet.">
        <title>Patterns and implications of gene gain and loss in the evolution of Prochlorococcus.</title>
        <authorList>
            <person name="Kettler G.C."/>
            <person name="Martiny A.C."/>
            <person name="Huang K."/>
            <person name="Zucker J."/>
            <person name="Coleman M.L."/>
            <person name="Rodrigue S."/>
            <person name="Chen F."/>
            <person name="Lapidus A."/>
            <person name="Ferriera S."/>
            <person name="Johnson J."/>
            <person name="Steglich C."/>
            <person name="Church G.M."/>
            <person name="Richardson P."/>
            <person name="Chisholm S.W."/>
        </authorList>
    </citation>
    <scope>NUCLEOTIDE SEQUENCE [LARGE SCALE GENOMIC DNA]</scope>
    <source>
        <strain evidence="3">NATL1A</strain>
    </source>
</reference>
<dbReference type="eggNOG" id="ENOG5032I47">
    <property type="taxonomic scope" value="Bacteria"/>
</dbReference>
<organism evidence="2 3">
    <name type="scientific">Prochlorococcus marinus (strain NATL1A)</name>
    <dbReference type="NCBI Taxonomy" id="167555"/>
    <lineage>
        <taxon>Bacteria</taxon>
        <taxon>Bacillati</taxon>
        <taxon>Cyanobacteriota</taxon>
        <taxon>Cyanophyceae</taxon>
        <taxon>Synechococcales</taxon>
        <taxon>Prochlorococcaceae</taxon>
        <taxon>Prochlorococcus</taxon>
    </lineage>
</organism>
<feature type="transmembrane region" description="Helical" evidence="1">
    <location>
        <begin position="59"/>
        <end position="82"/>
    </location>
</feature>
<name>A2C3Y9_PROM1</name>
<accession>A2C3Y9</accession>
<keyword evidence="1" id="KW-1133">Transmembrane helix</keyword>
<keyword evidence="1" id="KW-0812">Transmembrane</keyword>
<sequence length="88" mass="10225">MSDQSEFNDEPLKDKLEILLDEDNEIKKWNEGLLIKLLILLPVIIFIVGLFIVNRPETLTDILFVFIYPLALILIGLILLFVMRSKLK</sequence>
<proteinExistence type="predicted"/>
<dbReference type="Proteomes" id="UP000002592">
    <property type="component" value="Chromosome"/>
</dbReference>
<keyword evidence="1" id="KW-0472">Membrane</keyword>
<evidence type="ECO:0000313" key="2">
    <source>
        <dbReference type="EMBL" id="ABM76199.1"/>
    </source>
</evidence>
<feature type="transmembrane region" description="Helical" evidence="1">
    <location>
        <begin position="33"/>
        <end position="53"/>
    </location>
</feature>
<gene>
    <name evidence="2" type="ordered locus">NATL1_16421</name>
</gene>
<dbReference type="AlphaFoldDB" id="A2C3Y9"/>
<dbReference type="HOGENOM" id="CLU_2466533_0_0_3"/>